<dbReference type="CDD" id="cd00432">
    <property type="entry name" value="Ribosomal_L18_L5e"/>
    <property type="match status" value="1"/>
</dbReference>
<organism evidence="8">
    <name type="scientific">candidate division WOR-3 bacterium</name>
    <dbReference type="NCBI Taxonomy" id="2052148"/>
    <lineage>
        <taxon>Bacteria</taxon>
        <taxon>Bacteria division WOR-3</taxon>
    </lineage>
</organism>
<dbReference type="NCBIfam" id="TIGR00060">
    <property type="entry name" value="L18_bact"/>
    <property type="match status" value="1"/>
</dbReference>
<reference evidence="8" key="1">
    <citation type="journal article" date="2020" name="mSystems">
        <title>Genome- and Community-Level Interaction Insights into Carbon Utilization and Element Cycling Functions of Hydrothermarchaeota in Hydrothermal Sediment.</title>
        <authorList>
            <person name="Zhou Z."/>
            <person name="Liu Y."/>
            <person name="Xu W."/>
            <person name="Pan J."/>
            <person name="Luo Z.H."/>
            <person name="Li M."/>
        </authorList>
    </citation>
    <scope>NUCLEOTIDE SEQUENCE [LARGE SCALE GENOMIC DNA]</scope>
    <source>
        <strain evidence="9">SpSt-236</strain>
        <strain evidence="8">SpSt-265</strain>
        <strain evidence="10">SpSt-465</strain>
    </source>
</reference>
<dbReference type="Gene3D" id="3.30.420.100">
    <property type="match status" value="1"/>
</dbReference>
<sequence length="115" mass="12988">MIRDRRLRRHLSIRHRISGTPERPRLCVFRSNKHIYAQLIDDTTSRVLTAASTLAPELKDKKLKPVEVSAEVGKLLAQKAQALGVKKVVFDRAGYRYHGRVKALAEGARQGGLEF</sequence>
<dbReference type="AlphaFoldDB" id="A0A7C1NEZ9"/>
<dbReference type="GO" id="GO:0006412">
    <property type="term" value="P:translation"/>
    <property type="evidence" value="ECO:0007669"/>
    <property type="project" value="UniProtKB-UniRule"/>
</dbReference>
<evidence type="ECO:0000256" key="6">
    <source>
        <dbReference type="ARBA" id="ARBA00035197"/>
    </source>
</evidence>
<evidence type="ECO:0000256" key="4">
    <source>
        <dbReference type="ARBA" id="ARBA00022980"/>
    </source>
</evidence>
<dbReference type="FunFam" id="3.30.420.100:FF:000001">
    <property type="entry name" value="50S ribosomal protein L18"/>
    <property type="match status" value="1"/>
</dbReference>
<gene>
    <name evidence="7" type="primary">rplR</name>
    <name evidence="9" type="ORF">ENP62_03330</name>
    <name evidence="8" type="ORF">ENP94_07325</name>
    <name evidence="10" type="ORF">ENS16_02970</name>
</gene>
<evidence type="ECO:0000256" key="7">
    <source>
        <dbReference type="HAMAP-Rule" id="MF_01337"/>
    </source>
</evidence>
<evidence type="ECO:0000313" key="8">
    <source>
        <dbReference type="EMBL" id="HEA87798.1"/>
    </source>
</evidence>
<proteinExistence type="inferred from homology"/>
<dbReference type="EMBL" id="DSLG01000008">
    <property type="protein sequence ID" value="HEA87798.1"/>
    <property type="molecule type" value="Genomic_DNA"/>
</dbReference>
<keyword evidence="5 7" id="KW-0687">Ribonucleoprotein</keyword>
<comment type="subunit">
    <text evidence="7">Part of the 50S ribosomal subunit; part of the 5S rRNA/L5/L18/L25 subcomplex. Contacts the 5S and 23S rRNAs.</text>
</comment>
<comment type="function">
    <text evidence="7">This is one of the proteins that bind and probably mediate the attachment of the 5S RNA into the large ribosomal subunit, where it forms part of the central protuberance.</text>
</comment>
<dbReference type="GO" id="GO:0003735">
    <property type="term" value="F:structural constituent of ribosome"/>
    <property type="evidence" value="ECO:0007669"/>
    <property type="project" value="InterPro"/>
</dbReference>
<keyword evidence="4 7" id="KW-0689">Ribosomal protein</keyword>
<protein>
    <recommendedName>
        <fullName evidence="6 7">Large ribosomal subunit protein uL18</fullName>
    </recommendedName>
</protein>
<dbReference type="GO" id="GO:0008097">
    <property type="term" value="F:5S rRNA binding"/>
    <property type="evidence" value="ECO:0007669"/>
    <property type="project" value="TreeGrafter"/>
</dbReference>
<dbReference type="InterPro" id="IPR057268">
    <property type="entry name" value="Ribosomal_L18"/>
</dbReference>
<comment type="similarity">
    <text evidence="1 7">Belongs to the universal ribosomal protein uL18 family.</text>
</comment>
<evidence type="ECO:0000256" key="1">
    <source>
        <dbReference type="ARBA" id="ARBA00007116"/>
    </source>
</evidence>
<dbReference type="Pfam" id="PF00861">
    <property type="entry name" value="Ribosomal_L18p"/>
    <property type="match status" value="1"/>
</dbReference>
<evidence type="ECO:0000256" key="2">
    <source>
        <dbReference type="ARBA" id="ARBA00022730"/>
    </source>
</evidence>
<keyword evidence="3 7" id="KW-0694">RNA-binding</keyword>
<dbReference type="InterPro" id="IPR004389">
    <property type="entry name" value="Ribosomal_uL18_bac-type"/>
</dbReference>
<dbReference type="HAMAP" id="MF_01337_B">
    <property type="entry name" value="Ribosomal_uL18_B"/>
    <property type="match status" value="1"/>
</dbReference>
<evidence type="ECO:0000256" key="3">
    <source>
        <dbReference type="ARBA" id="ARBA00022884"/>
    </source>
</evidence>
<keyword evidence="2 7" id="KW-0699">rRNA-binding</keyword>
<evidence type="ECO:0000313" key="9">
    <source>
        <dbReference type="EMBL" id="HEE18566.1"/>
    </source>
</evidence>
<name>A0A7C1NEZ9_UNCW3</name>
<comment type="caution">
    <text evidence="8">The sequence shown here is derived from an EMBL/GenBank/DDBJ whole genome shotgun (WGS) entry which is preliminary data.</text>
</comment>
<evidence type="ECO:0000313" key="10">
    <source>
        <dbReference type="EMBL" id="HFJ53636.1"/>
    </source>
</evidence>
<dbReference type="InterPro" id="IPR005484">
    <property type="entry name" value="Ribosomal_uL18_bac/plant/anim"/>
</dbReference>
<accession>A0A7C1NEZ9</accession>
<dbReference type="EMBL" id="DSKA01000241">
    <property type="protein sequence ID" value="HEE18566.1"/>
    <property type="molecule type" value="Genomic_DNA"/>
</dbReference>
<dbReference type="EMBL" id="DSTU01000004">
    <property type="protein sequence ID" value="HFJ53636.1"/>
    <property type="molecule type" value="Genomic_DNA"/>
</dbReference>
<dbReference type="SUPFAM" id="SSF53137">
    <property type="entry name" value="Translational machinery components"/>
    <property type="match status" value="1"/>
</dbReference>
<dbReference type="GO" id="GO:0022625">
    <property type="term" value="C:cytosolic large ribosomal subunit"/>
    <property type="evidence" value="ECO:0007669"/>
    <property type="project" value="TreeGrafter"/>
</dbReference>
<evidence type="ECO:0000256" key="5">
    <source>
        <dbReference type="ARBA" id="ARBA00023274"/>
    </source>
</evidence>
<dbReference type="PANTHER" id="PTHR12899:SF3">
    <property type="entry name" value="LARGE RIBOSOMAL SUBUNIT PROTEIN UL18M"/>
    <property type="match status" value="1"/>
</dbReference>
<dbReference type="PANTHER" id="PTHR12899">
    <property type="entry name" value="39S RIBOSOMAL PROTEIN L18, MITOCHONDRIAL"/>
    <property type="match status" value="1"/>
</dbReference>